<dbReference type="EMBL" id="PGTZ01000007">
    <property type="protein sequence ID" value="PJI94025.1"/>
    <property type="molecule type" value="Genomic_DNA"/>
</dbReference>
<evidence type="ECO:0000313" key="2">
    <source>
        <dbReference type="EMBL" id="PJI94025.1"/>
    </source>
</evidence>
<evidence type="ECO:0000256" key="1">
    <source>
        <dbReference type="SAM" id="Phobius"/>
    </source>
</evidence>
<gene>
    <name evidence="2" type="ORF">CLV34_1508</name>
</gene>
<keyword evidence="3" id="KW-1185">Reference proteome</keyword>
<keyword evidence="1" id="KW-0812">Transmembrane</keyword>
<keyword evidence="1" id="KW-1133">Transmembrane helix</keyword>
<organism evidence="2 3">
    <name type="scientific">Luteimicrobium subarcticum</name>
    <dbReference type="NCBI Taxonomy" id="620910"/>
    <lineage>
        <taxon>Bacteria</taxon>
        <taxon>Bacillati</taxon>
        <taxon>Actinomycetota</taxon>
        <taxon>Actinomycetes</taxon>
        <taxon>Micrococcales</taxon>
        <taxon>Luteimicrobium</taxon>
    </lineage>
</organism>
<keyword evidence="1" id="KW-0472">Membrane</keyword>
<name>A0A2M8WSU5_9MICO</name>
<sequence length="54" mass="5667">MSVLFVGTPTALPAVRPRTARTTSARRRRLGPSWLDTLVFVGALCAGLATGALL</sequence>
<feature type="transmembrane region" description="Helical" evidence="1">
    <location>
        <begin position="34"/>
        <end position="53"/>
    </location>
</feature>
<proteinExistence type="predicted"/>
<accession>A0A2M8WSU5</accession>
<reference evidence="2 3" key="1">
    <citation type="submission" date="2017-11" db="EMBL/GenBank/DDBJ databases">
        <title>Genomic Encyclopedia of Archaeal and Bacterial Type Strains, Phase II (KMG-II): From Individual Species to Whole Genera.</title>
        <authorList>
            <person name="Goeker M."/>
        </authorList>
    </citation>
    <scope>NUCLEOTIDE SEQUENCE [LARGE SCALE GENOMIC DNA]</scope>
    <source>
        <strain evidence="2 3">DSM 22413</strain>
    </source>
</reference>
<dbReference type="AlphaFoldDB" id="A0A2M8WSU5"/>
<comment type="caution">
    <text evidence="2">The sequence shown here is derived from an EMBL/GenBank/DDBJ whole genome shotgun (WGS) entry which is preliminary data.</text>
</comment>
<dbReference type="RefSeq" id="WP_157803742.1">
    <property type="nucleotide sequence ID" value="NZ_PGTZ01000007.1"/>
</dbReference>
<evidence type="ECO:0000313" key="3">
    <source>
        <dbReference type="Proteomes" id="UP000231586"/>
    </source>
</evidence>
<dbReference type="Proteomes" id="UP000231586">
    <property type="component" value="Unassembled WGS sequence"/>
</dbReference>
<protein>
    <submittedName>
        <fullName evidence="2">Uncharacterized protein</fullName>
    </submittedName>
</protein>